<evidence type="ECO:0000313" key="7">
    <source>
        <dbReference type="Proteomes" id="UP000326396"/>
    </source>
</evidence>
<feature type="domain" description="Fe2OG dioxygenase" evidence="5">
    <location>
        <begin position="206"/>
        <end position="306"/>
    </location>
</feature>
<keyword evidence="4" id="KW-0560">Oxidoreductase</keyword>
<dbReference type="SUPFAM" id="SSF51197">
    <property type="entry name" value="Clavaminate synthase-like"/>
    <property type="match status" value="1"/>
</dbReference>
<dbReference type="PROSITE" id="PS51471">
    <property type="entry name" value="FE2OG_OXY"/>
    <property type="match status" value="1"/>
</dbReference>
<dbReference type="InterPro" id="IPR026992">
    <property type="entry name" value="DIOX_N"/>
</dbReference>
<gene>
    <name evidence="6" type="ORF">E3N88_13979</name>
</gene>
<keyword evidence="2 4" id="KW-0479">Metal-binding</keyword>
<dbReference type="EMBL" id="SZYD01000007">
    <property type="protein sequence ID" value="KAD5802619.1"/>
    <property type="molecule type" value="Genomic_DNA"/>
</dbReference>
<dbReference type="Pfam" id="PF14226">
    <property type="entry name" value="DIOX_N"/>
    <property type="match status" value="1"/>
</dbReference>
<dbReference type="Pfam" id="PF03171">
    <property type="entry name" value="2OG-FeII_Oxy"/>
    <property type="match status" value="1"/>
</dbReference>
<sequence>MASPATLNLGSSIPVPSVKEIASQPLLAVPHRYLRDADGDYPTAGDSSLQVPVLDMARLLDPQFHEFELQKLHDACKNWGIFQLTGHEVCDESVKSMHRKTEEFFDLSPEVKKLYAQKSGSLEGYGQAFVISEDQKLEWCDMIFLKAIPVHARKLEFWPEQQPHQFREALHAYSHDMRKIASSIIGFIAMALGLDAKTLSKAFEGGSYDVRMNCYPPCPEPERVIGISSHADISGITLLTDCGDIPGLQVLKDGQWVFIEPITNSIVVNVGIIMEVVSNGIYKAPYHRAAVNRKKDRFSIVTFCYPDGKFEIKPSEQLINSESVALYKSLTYDEYMQSFYERTKLSDDGIPFIDTLKV</sequence>
<dbReference type="AlphaFoldDB" id="A0A5N6P054"/>
<evidence type="ECO:0000313" key="6">
    <source>
        <dbReference type="EMBL" id="KAD5802619.1"/>
    </source>
</evidence>
<keyword evidence="7" id="KW-1185">Reference proteome</keyword>
<proteinExistence type="inferred from homology"/>
<dbReference type="GO" id="GO:0016705">
    <property type="term" value="F:oxidoreductase activity, acting on paired donors, with incorporation or reduction of molecular oxygen"/>
    <property type="evidence" value="ECO:0007669"/>
    <property type="project" value="UniProtKB-ARBA"/>
</dbReference>
<evidence type="ECO:0000256" key="4">
    <source>
        <dbReference type="RuleBase" id="RU003682"/>
    </source>
</evidence>
<dbReference type="InterPro" id="IPR027443">
    <property type="entry name" value="IPNS-like_sf"/>
</dbReference>
<evidence type="ECO:0000256" key="2">
    <source>
        <dbReference type="ARBA" id="ARBA00022723"/>
    </source>
</evidence>
<name>A0A5N6P054_9ASTR</name>
<evidence type="ECO:0000256" key="1">
    <source>
        <dbReference type="ARBA" id="ARBA00008056"/>
    </source>
</evidence>
<comment type="similarity">
    <text evidence="1 4">Belongs to the iron/ascorbate-dependent oxidoreductase family.</text>
</comment>
<organism evidence="6 7">
    <name type="scientific">Mikania micrantha</name>
    <name type="common">bitter vine</name>
    <dbReference type="NCBI Taxonomy" id="192012"/>
    <lineage>
        <taxon>Eukaryota</taxon>
        <taxon>Viridiplantae</taxon>
        <taxon>Streptophyta</taxon>
        <taxon>Embryophyta</taxon>
        <taxon>Tracheophyta</taxon>
        <taxon>Spermatophyta</taxon>
        <taxon>Magnoliopsida</taxon>
        <taxon>eudicotyledons</taxon>
        <taxon>Gunneridae</taxon>
        <taxon>Pentapetalae</taxon>
        <taxon>asterids</taxon>
        <taxon>campanulids</taxon>
        <taxon>Asterales</taxon>
        <taxon>Asteraceae</taxon>
        <taxon>Asteroideae</taxon>
        <taxon>Heliantheae alliance</taxon>
        <taxon>Eupatorieae</taxon>
        <taxon>Mikania</taxon>
    </lineage>
</organism>
<dbReference type="InterPro" id="IPR005123">
    <property type="entry name" value="Oxoglu/Fe-dep_dioxygenase_dom"/>
</dbReference>
<dbReference type="InterPro" id="IPR050295">
    <property type="entry name" value="Plant_2OG-oxidoreductases"/>
</dbReference>
<dbReference type="OrthoDB" id="288590at2759"/>
<dbReference type="PANTHER" id="PTHR47991">
    <property type="entry name" value="OXOGLUTARATE/IRON-DEPENDENT DIOXYGENASE"/>
    <property type="match status" value="1"/>
</dbReference>
<evidence type="ECO:0000259" key="5">
    <source>
        <dbReference type="PROSITE" id="PS51471"/>
    </source>
</evidence>
<dbReference type="Proteomes" id="UP000326396">
    <property type="component" value="Linkage Group LG15"/>
</dbReference>
<protein>
    <recommendedName>
        <fullName evidence="5">Fe2OG dioxygenase domain-containing protein</fullName>
    </recommendedName>
</protein>
<comment type="caution">
    <text evidence="6">The sequence shown here is derived from an EMBL/GenBank/DDBJ whole genome shotgun (WGS) entry which is preliminary data.</text>
</comment>
<keyword evidence="3 4" id="KW-0408">Iron</keyword>
<dbReference type="GO" id="GO:0046872">
    <property type="term" value="F:metal ion binding"/>
    <property type="evidence" value="ECO:0007669"/>
    <property type="project" value="UniProtKB-KW"/>
</dbReference>
<evidence type="ECO:0000256" key="3">
    <source>
        <dbReference type="ARBA" id="ARBA00023004"/>
    </source>
</evidence>
<dbReference type="Gene3D" id="2.60.120.330">
    <property type="entry name" value="B-lactam Antibiotic, Isopenicillin N Synthase, Chain"/>
    <property type="match status" value="1"/>
</dbReference>
<accession>A0A5N6P054</accession>
<dbReference type="InterPro" id="IPR044861">
    <property type="entry name" value="IPNS-like_FE2OG_OXY"/>
</dbReference>
<reference evidence="6 7" key="1">
    <citation type="submission" date="2019-05" db="EMBL/GenBank/DDBJ databases">
        <title>Mikania micrantha, genome provides insights into the molecular mechanism of rapid growth.</title>
        <authorList>
            <person name="Liu B."/>
        </authorList>
    </citation>
    <scope>NUCLEOTIDE SEQUENCE [LARGE SCALE GENOMIC DNA]</scope>
    <source>
        <strain evidence="6">NLD-2019</strain>
        <tissue evidence="6">Leaf</tissue>
    </source>
</reference>
<dbReference type="FunFam" id="2.60.120.330:FF:000079">
    <property type="entry name" value="Protein SRG1"/>
    <property type="match status" value="1"/>
</dbReference>